<name>A0ABQ1ZBF3_9BACL</name>
<accession>A0ABQ1ZBF3</accession>
<reference evidence="3" key="1">
    <citation type="journal article" date="2019" name="Int. J. Syst. Evol. Microbiol.">
        <title>The Global Catalogue of Microorganisms (GCM) 10K type strain sequencing project: providing services to taxonomists for standard genome sequencing and annotation.</title>
        <authorList>
            <consortium name="The Broad Institute Genomics Platform"/>
            <consortium name="The Broad Institute Genome Sequencing Center for Infectious Disease"/>
            <person name="Wu L."/>
            <person name="Ma J."/>
        </authorList>
    </citation>
    <scope>NUCLEOTIDE SEQUENCE [LARGE SCALE GENOMIC DNA]</scope>
    <source>
        <strain evidence="3">CGMCC 1.12770</strain>
    </source>
</reference>
<protein>
    <recommendedName>
        <fullName evidence="1">DUF6602 domain-containing protein</fullName>
    </recommendedName>
</protein>
<dbReference type="Pfam" id="PF20247">
    <property type="entry name" value="DUF6602"/>
    <property type="match status" value="1"/>
</dbReference>
<evidence type="ECO:0000313" key="2">
    <source>
        <dbReference type="EMBL" id="GGH55050.1"/>
    </source>
</evidence>
<evidence type="ECO:0000259" key="1">
    <source>
        <dbReference type="Pfam" id="PF20247"/>
    </source>
</evidence>
<keyword evidence="3" id="KW-1185">Reference proteome</keyword>
<gene>
    <name evidence="2" type="ORF">GCM10008014_24330</name>
</gene>
<comment type="caution">
    <text evidence="2">The sequence shown here is derived from an EMBL/GenBank/DDBJ whole genome shotgun (WGS) entry which is preliminary data.</text>
</comment>
<sequence length="371" mass="42465">MIINSLKAAAKKMMIDFEEVTSQIEHKGERGSSREEIFSTYFRKYIPLKYEFSRGAIIDLSGRQSKQQDLIIHDAFSSPILMNMDSTKIIPIEGVFATIEIKSSLNKTRLNECVENIKSVRGLPKHPITPFVSPTAGFVFAYTSDTSLETLLDNLVDMNIEIDPNHQISVVCVLDKGMIINVDKRGFDKIELMPSINTTRAIIQNSMGDNLIMFYLILMQFLNSSVITPPDLFKYVEKENLAKVQYIIPKKHMPLDGTYNIDGKEIGMQTITSLIDDMDRLNRIQTKKATSTEIMEYFSDNFDSILSMGEFSSDSIFKFFGKEYFIGQLKTAFQLYKKIKNGEKTTEQEKAHCIEIEKDLYKQYQEESDIS</sequence>
<dbReference type="RefSeq" id="WP_188592572.1">
    <property type="nucleotide sequence ID" value="NZ_BMFU01000003.1"/>
</dbReference>
<feature type="domain" description="DUF6602" evidence="1">
    <location>
        <begin position="19"/>
        <end position="123"/>
    </location>
</feature>
<dbReference type="EMBL" id="BMFU01000003">
    <property type="protein sequence ID" value="GGH55050.1"/>
    <property type="molecule type" value="Genomic_DNA"/>
</dbReference>
<dbReference type="InterPro" id="IPR046537">
    <property type="entry name" value="DUF6602"/>
</dbReference>
<evidence type="ECO:0000313" key="3">
    <source>
        <dbReference type="Proteomes" id="UP000652153"/>
    </source>
</evidence>
<dbReference type="Proteomes" id="UP000652153">
    <property type="component" value="Unassembled WGS sequence"/>
</dbReference>
<organism evidence="2 3">
    <name type="scientific">Paenibacillus silvae</name>
    <dbReference type="NCBI Taxonomy" id="1325358"/>
    <lineage>
        <taxon>Bacteria</taxon>
        <taxon>Bacillati</taxon>
        <taxon>Bacillota</taxon>
        <taxon>Bacilli</taxon>
        <taxon>Bacillales</taxon>
        <taxon>Paenibacillaceae</taxon>
        <taxon>Paenibacillus</taxon>
    </lineage>
</organism>
<dbReference type="CDD" id="cd21173">
    <property type="entry name" value="NucC-like"/>
    <property type="match status" value="1"/>
</dbReference>
<proteinExistence type="predicted"/>